<dbReference type="InterPro" id="IPR035396">
    <property type="entry name" value="Bac_rhamnosid6H"/>
</dbReference>
<dbReference type="InterPro" id="IPR013783">
    <property type="entry name" value="Ig-like_fold"/>
</dbReference>
<organism evidence="8 9">
    <name type="scientific">Niabella digestorum</name>
    <dbReference type="NCBI Taxonomy" id="3117701"/>
    <lineage>
        <taxon>Bacteria</taxon>
        <taxon>Pseudomonadati</taxon>
        <taxon>Bacteroidota</taxon>
        <taxon>Chitinophagia</taxon>
        <taxon>Chitinophagales</taxon>
        <taxon>Chitinophagaceae</taxon>
        <taxon>Niabella</taxon>
    </lineage>
</organism>
<dbReference type="Pfam" id="PF25788">
    <property type="entry name" value="Ig_Rha78A_N"/>
    <property type="match status" value="1"/>
</dbReference>
<dbReference type="PIRSF" id="PIRSF010631">
    <property type="entry name" value="A-rhamnsds"/>
    <property type="match status" value="1"/>
</dbReference>
<accession>A0ABU7RIX0</accession>
<evidence type="ECO:0000313" key="8">
    <source>
        <dbReference type="EMBL" id="MEE6187946.1"/>
    </source>
</evidence>
<evidence type="ECO:0000313" key="9">
    <source>
        <dbReference type="Proteomes" id="UP001357452"/>
    </source>
</evidence>
<evidence type="ECO:0000259" key="7">
    <source>
        <dbReference type="Pfam" id="PF17390"/>
    </source>
</evidence>
<evidence type="ECO:0000256" key="1">
    <source>
        <dbReference type="ARBA" id="ARBA00001445"/>
    </source>
</evidence>
<comment type="catalytic activity">
    <reaction evidence="1">
        <text>Hydrolysis of terminal non-reducing alpha-L-rhamnose residues in alpha-L-rhamnosides.</text>
        <dbReference type="EC" id="3.2.1.40"/>
    </reaction>
</comment>
<reference evidence="8 9" key="1">
    <citation type="submission" date="2024-01" db="EMBL/GenBank/DDBJ databases">
        <title>Niabella digestum sp. nov., isolated from waste digestion system.</title>
        <authorList>
            <person name="Zhang L."/>
        </authorList>
    </citation>
    <scope>NUCLEOTIDE SEQUENCE [LARGE SCALE GENOMIC DNA]</scope>
    <source>
        <strain evidence="8 9">A18</strain>
    </source>
</reference>
<protein>
    <recommendedName>
        <fullName evidence="2">alpha-L-rhamnosidase</fullName>
        <ecNumber evidence="2">3.2.1.40</ecNumber>
    </recommendedName>
</protein>
<evidence type="ECO:0000256" key="3">
    <source>
        <dbReference type="ARBA" id="ARBA00022801"/>
    </source>
</evidence>
<dbReference type="PANTHER" id="PTHR33307">
    <property type="entry name" value="ALPHA-RHAMNOSIDASE (EUROFUNG)"/>
    <property type="match status" value="1"/>
</dbReference>
<keyword evidence="9" id="KW-1185">Reference proteome</keyword>
<dbReference type="Proteomes" id="UP001357452">
    <property type="component" value="Unassembled WGS sequence"/>
</dbReference>
<name>A0ABU7RIX0_9BACT</name>
<gene>
    <name evidence="8" type="ORF">V2H41_11745</name>
</gene>
<dbReference type="EC" id="3.2.1.40" evidence="2"/>
<evidence type="ECO:0000259" key="4">
    <source>
        <dbReference type="Pfam" id="PF05592"/>
    </source>
</evidence>
<dbReference type="Pfam" id="PF05592">
    <property type="entry name" value="Bac_rhamnosid"/>
    <property type="match status" value="1"/>
</dbReference>
<dbReference type="PANTHER" id="PTHR33307:SF11">
    <property type="entry name" value="ALPHA-L-RHAMNOSIDASE"/>
    <property type="match status" value="1"/>
</dbReference>
<evidence type="ECO:0000259" key="5">
    <source>
        <dbReference type="Pfam" id="PF08531"/>
    </source>
</evidence>
<feature type="domain" description="Alpha-L-rhamnosidase C-terminal" evidence="7">
    <location>
        <begin position="812"/>
        <end position="888"/>
    </location>
</feature>
<sequence>MRRWFALFIIGISIATELGAQPIEAVNLRCNYRINPLGIDESQPILTWEIKSESKNVLQSAYRIIVSDDPSLIAKGVGNIWDSKKVSTNPQGQVYYEGSPLQSAKKYYWRVMIWDKNGRSSSYSKTAYWQMGLLDKNDWDNAHWIAYDILPDSNIFLPLVHGNGKKEWGKRPNVLPLFRKTITIKKTVKSATAFICGLGQFEMYVNGNKTGDHFLDPGWTQYSKHAQYVTFDVTNQIRKGENAIGVWLGNGFYYIPGERYRKMTGAYGYPKLIAKFFIEYADGSSEAIVTDSTWKTSASPIYFSSIYGGEDYDANLEQPKWNEANFKDASWKNAVETDGPSMLHAQLSEPLKVFEQFTPVSRRQLKQHVWVFDLGQNFSGIPSITVSGRKGDTVRIIPAELLNDDGSVNQKGSGGLHVYTYVLKGDGQEQWQPRFTYYGFRYLQVENAVPDGITLKEGAPLIKDIRGLHIRNAAPLISHFSCSNELFNKTHALILWAIKSNMVSVYTDCPHREKLGWLEQTHLMGSSVQYNFDIAALNRKVIRDMMYAQYPDGKIPEIAPEYTRFTPPFDESPEWGSAAVILPWYHYLWFGDKKTLAEAYDMMKKYVAYLQNKSSDHILSHGLGDWFDIGPNRPGVAQLTPQGITATAIYYYDITILEKTATLLGKVADATRYRNLAAEVKVAFNKKFFNQTTKQYATGSQTANAMALYMGLVEERYQQDVLHNLITDIEQRGFALTAGDIGYRYVLRVLEKYGRNDVIYRMNNRSDVPGYGYQITHGATALTESWQAYPFVSNNHFMLGHLMEWLYSGLCGIRQVEGSVAFRTIEIRPQPVGDIKEAKAHYRSIQGIIAVAWKKDKERFSLEVSIPSNTTATIFFPEEYKKKPVKVGSGEYKFIVSAKKRLRG</sequence>
<dbReference type="Gene3D" id="2.60.120.260">
    <property type="entry name" value="Galactose-binding domain-like"/>
    <property type="match status" value="2"/>
</dbReference>
<feature type="domain" description="Bacterial alpha-L-rhamnosidase N-terminal" evidence="5">
    <location>
        <begin position="186"/>
        <end position="354"/>
    </location>
</feature>
<dbReference type="Gene3D" id="2.60.40.10">
    <property type="entry name" value="Immunoglobulins"/>
    <property type="match status" value="1"/>
</dbReference>
<dbReference type="RefSeq" id="WP_330975351.1">
    <property type="nucleotide sequence ID" value="NZ_JAZGLY010000007.1"/>
</dbReference>
<dbReference type="GO" id="GO:0016787">
    <property type="term" value="F:hydrolase activity"/>
    <property type="evidence" value="ECO:0007669"/>
    <property type="project" value="UniProtKB-KW"/>
</dbReference>
<dbReference type="Pfam" id="PF17390">
    <property type="entry name" value="Bac_rhamnosid_C"/>
    <property type="match status" value="1"/>
</dbReference>
<evidence type="ECO:0000256" key="2">
    <source>
        <dbReference type="ARBA" id="ARBA00012652"/>
    </source>
</evidence>
<dbReference type="Gene3D" id="2.60.420.10">
    <property type="entry name" value="Maltose phosphorylase, domain 3"/>
    <property type="match status" value="1"/>
</dbReference>
<dbReference type="Pfam" id="PF17389">
    <property type="entry name" value="Bac_rhamnosid6H"/>
    <property type="match status" value="1"/>
</dbReference>
<dbReference type="Pfam" id="PF08531">
    <property type="entry name" value="Bac_rhamnosid_N"/>
    <property type="match status" value="1"/>
</dbReference>
<dbReference type="InterPro" id="IPR008928">
    <property type="entry name" value="6-hairpin_glycosidase_sf"/>
</dbReference>
<evidence type="ECO:0000259" key="6">
    <source>
        <dbReference type="Pfam" id="PF17389"/>
    </source>
</evidence>
<dbReference type="InterPro" id="IPR013737">
    <property type="entry name" value="Bac_rhamnosid_N"/>
</dbReference>
<feature type="domain" description="Alpha-L-rhamnosidase concanavalin-like" evidence="4">
    <location>
        <begin position="364"/>
        <end position="452"/>
    </location>
</feature>
<feature type="domain" description="Alpha-L-rhamnosidase six-hairpin glycosidase" evidence="6">
    <location>
        <begin position="478"/>
        <end position="808"/>
    </location>
</feature>
<dbReference type="SUPFAM" id="SSF48208">
    <property type="entry name" value="Six-hairpin glycosidases"/>
    <property type="match status" value="1"/>
</dbReference>
<comment type="caution">
    <text evidence="8">The sequence shown here is derived from an EMBL/GenBank/DDBJ whole genome shotgun (WGS) entry which is preliminary data.</text>
</comment>
<dbReference type="InterPro" id="IPR012341">
    <property type="entry name" value="6hp_glycosidase-like_sf"/>
</dbReference>
<dbReference type="InterPro" id="IPR008902">
    <property type="entry name" value="Rhamnosid_concanavalin"/>
</dbReference>
<dbReference type="Gene3D" id="1.50.10.10">
    <property type="match status" value="1"/>
</dbReference>
<keyword evidence="3 8" id="KW-0378">Hydrolase</keyword>
<proteinExistence type="predicted"/>
<dbReference type="EMBL" id="JAZGLY010000007">
    <property type="protein sequence ID" value="MEE6187946.1"/>
    <property type="molecule type" value="Genomic_DNA"/>
</dbReference>
<dbReference type="InterPro" id="IPR035398">
    <property type="entry name" value="Bac_rhamnosid_C"/>
</dbReference>
<dbReference type="InterPro" id="IPR016007">
    <property type="entry name" value="Alpha_rhamnosid"/>
</dbReference>